<dbReference type="CDD" id="cd22157">
    <property type="entry name" value="F-box_AtFBW1-like"/>
    <property type="match status" value="1"/>
</dbReference>
<dbReference type="SUPFAM" id="SSF81383">
    <property type="entry name" value="F-box domain"/>
    <property type="match status" value="1"/>
</dbReference>
<reference evidence="2 3" key="1">
    <citation type="submission" date="2017-09" db="EMBL/GenBank/DDBJ databases">
        <title>WGS assembly of Aquilegia coerulea Goldsmith.</title>
        <authorList>
            <person name="Hodges S."/>
            <person name="Kramer E."/>
            <person name="Nordborg M."/>
            <person name="Tomkins J."/>
            <person name="Borevitz J."/>
            <person name="Derieg N."/>
            <person name="Yan J."/>
            <person name="Mihaltcheva S."/>
            <person name="Hayes R.D."/>
            <person name="Rokhsar D."/>
        </authorList>
    </citation>
    <scope>NUCLEOTIDE SEQUENCE [LARGE SCALE GENOMIC DNA]</scope>
    <source>
        <strain evidence="3">cv. Goldsmith</strain>
    </source>
</reference>
<accession>A0A2G5CFQ5</accession>
<protein>
    <recommendedName>
        <fullName evidence="1">F-box domain-containing protein</fullName>
    </recommendedName>
</protein>
<dbReference type="Pfam" id="PF08268">
    <property type="entry name" value="FBA_3"/>
    <property type="match status" value="1"/>
</dbReference>
<keyword evidence="3" id="KW-1185">Reference proteome</keyword>
<name>A0A2G5CFQ5_AQUCA</name>
<dbReference type="Pfam" id="PF00646">
    <property type="entry name" value="F-box"/>
    <property type="match status" value="1"/>
</dbReference>
<evidence type="ECO:0000313" key="2">
    <source>
        <dbReference type="EMBL" id="PIA30090.1"/>
    </source>
</evidence>
<dbReference type="OrthoDB" id="591557at2759"/>
<organism evidence="2 3">
    <name type="scientific">Aquilegia coerulea</name>
    <name type="common">Rocky mountain columbine</name>
    <dbReference type="NCBI Taxonomy" id="218851"/>
    <lineage>
        <taxon>Eukaryota</taxon>
        <taxon>Viridiplantae</taxon>
        <taxon>Streptophyta</taxon>
        <taxon>Embryophyta</taxon>
        <taxon>Tracheophyta</taxon>
        <taxon>Spermatophyta</taxon>
        <taxon>Magnoliopsida</taxon>
        <taxon>Ranunculales</taxon>
        <taxon>Ranunculaceae</taxon>
        <taxon>Thalictroideae</taxon>
        <taxon>Aquilegia</taxon>
    </lineage>
</organism>
<dbReference type="InterPro" id="IPR017451">
    <property type="entry name" value="F-box-assoc_interact_dom"/>
</dbReference>
<dbReference type="AlphaFoldDB" id="A0A2G5CFQ5"/>
<evidence type="ECO:0000259" key="1">
    <source>
        <dbReference type="PROSITE" id="PS50181"/>
    </source>
</evidence>
<dbReference type="EMBL" id="KZ305074">
    <property type="protein sequence ID" value="PIA30090.1"/>
    <property type="molecule type" value="Genomic_DNA"/>
</dbReference>
<dbReference type="Proteomes" id="UP000230069">
    <property type="component" value="Unassembled WGS sequence"/>
</dbReference>
<dbReference type="SMART" id="SM00256">
    <property type="entry name" value="FBOX"/>
    <property type="match status" value="1"/>
</dbReference>
<dbReference type="STRING" id="218851.A0A2G5CFQ5"/>
<dbReference type="InterPro" id="IPR013187">
    <property type="entry name" value="F-box-assoc_dom_typ3"/>
</dbReference>
<dbReference type="InParanoid" id="A0A2G5CFQ5"/>
<dbReference type="InterPro" id="IPR001810">
    <property type="entry name" value="F-box_dom"/>
</dbReference>
<feature type="domain" description="F-box" evidence="1">
    <location>
        <begin position="1"/>
        <end position="46"/>
    </location>
</feature>
<gene>
    <name evidence="2" type="ORF">AQUCO_05700064v1</name>
</gene>
<dbReference type="NCBIfam" id="TIGR01640">
    <property type="entry name" value="F_box_assoc_1"/>
    <property type="match status" value="1"/>
</dbReference>
<dbReference type="PROSITE" id="PS50181">
    <property type="entry name" value="FBOX"/>
    <property type="match status" value="1"/>
</dbReference>
<dbReference type="InterPro" id="IPR050796">
    <property type="entry name" value="SCF_F-box_component"/>
</dbReference>
<proteinExistence type="predicted"/>
<dbReference type="InterPro" id="IPR036047">
    <property type="entry name" value="F-box-like_dom_sf"/>
</dbReference>
<dbReference type="PANTHER" id="PTHR31672">
    <property type="entry name" value="BNACNNG10540D PROTEIN"/>
    <property type="match status" value="1"/>
</dbReference>
<dbReference type="Gene3D" id="1.20.1280.50">
    <property type="match status" value="1"/>
</dbReference>
<dbReference type="PANTHER" id="PTHR31672:SF13">
    <property type="entry name" value="F-BOX PROTEIN CPR30-LIKE"/>
    <property type="match status" value="1"/>
</dbReference>
<sequence>MEVVLPDHIIEDILSRLPTNSLLRFRCVCKTWCNIISDCFFMLLHLKRSSERSSGNIKLMLKLTDDLYLMPDCENPNQVIKLVYPSNSTSYPYYLGSSNGLVCLQEKVSPTVREFNIRVWNPSTRKCAMIRQHLPQDDNRLFLSSAYSFFYDSITSDYKLLKITAHKDISSSQVMVYSFGENSWTHMADISYRIFHRHSVCEVWLMKNYGRKESWTKLFTINRPDHIYVPHHIYLTPLYIRSKGDVLVLIEGEGLFLYDYDHESLFNPESLKEIEKIDIEEKHPAAVIGKKIKNHFSVWPFNYVDSFTGFEISDGEHKKSSGER</sequence>
<evidence type="ECO:0000313" key="3">
    <source>
        <dbReference type="Proteomes" id="UP000230069"/>
    </source>
</evidence>